<evidence type="ECO:0000313" key="1">
    <source>
        <dbReference type="EMBL" id="MDQ0273966.1"/>
    </source>
</evidence>
<dbReference type="Proteomes" id="UP001238088">
    <property type="component" value="Unassembled WGS sequence"/>
</dbReference>
<dbReference type="EMBL" id="JAUSUB010000065">
    <property type="protein sequence ID" value="MDQ0273966.1"/>
    <property type="molecule type" value="Genomic_DNA"/>
</dbReference>
<reference evidence="1 2" key="1">
    <citation type="submission" date="2023-07" db="EMBL/GenBank/DDBJ databases">
        <title>Genomic Encyclopedia of Type Strains, Phase IV (KMG-IV): sequencing the most valuable type-strain genomes for metagenomic binning, comparative biology and taxonomic classification.</title>
        <authorList>
            <person name="Goeker M."/>
        </authorList>
    </citation>
    <scope>NUCLEOTIDE SEQUENCE [LARGE SCALE GENOMIC DNA]</scope>
    <source>
        <strain evidence="1 2">DSM 23494</strain>
    </source>
</reference>
<comment type="caution">
    <text evidence="1">The sequence shown here is derived from an EMBL/GenBank/DDBJ whole genome shotgun (WGS) entry which is preliminary data.</text>
</comment>
<dbReference type="RefSeq" id="WP_307480746.1">
    <property type="nucleotide sequence ID" value="NZ_JAUSUB010000065.1"/>
</dbReference>
<name>A0ABU0AT65_9BACI</name>
<evidence type="ECO:0000313" key="2">
    <source>
        <dbReference type="Proteomes" id="UP001238088"/>
    </source>
</evidence>
<gene>
    <name evidence="1" type="ORF">J2S17_005927</name>
</gene>
<keyword evidence="2" id="KW-1185">Reference proteome</keyword>
<sequence>MAISGFKSQVMVTGKPVEFLNEGTLTQNFTTYSIVDRKKKIFSYEDNIKVEESIDGEIWSVIESGLYEVNRLKGEITFSEQKSENTTIRLSGFFLPLSLAGKSYEYTYSIEIENLSAPEFGSNYQKRLYGQKDTSGEILNWYETNNSLLLNALRENTTVVLQFYGNENDLDFCMWAILKTAEVSSTIGGLVEEAIEFEGTTDINGRMFSIE</sequence>
<proteinExistence type="predicted"/>
<accession>A0ABU0AT65</accession>
<protein>
    <submittedName>
        <fullName evidence="1">Uncharacterized protein</fullName>
    </submittedName>
</protein>
<organism evidence="1 2">
    <name type="scientific">Cytobacillus purgationiresistens</name>
    <dbReference type="NCBI Taxonomy" id="863449"/>
    <lineage>
        <taxon>Bacteria</taxon>
        <taxon>Bacillati</taxon>
        <taxon>Bacillota</taxon>
        <taxon>Bacilli</taxon>
        <taxon>Bacillales</taxon>
        <taxon>Bacillaceae</taxon>
        <taxon>Cytobacillus</taxon>
    </lineage>
</organism>